<protein>
    <submittedName>
        <fullName evidence="1">Transposase</fullName>
    </submittedName>
</protein>
<evidence type="ECO:0000313" key="2">
    <source>
        <dbReference type="Proteomes" id="UP000232496"/>
    </source>
</evidence>
<proteinExistence type="predicted"/>
<gene>
    <name evidence="1" type="ORF">DRBB29_2094</name>
</gene>
<sequence>MSGERDIDDGVGFFRGQARPDTPLMVAYVDEHKGRFEVGPICRGLSESLDCGFIMPRDCRMFKNRPVSRMAARHEDYLDAVAEELNNWPRKTLGYMKPSEKNIELLDSTN</sequence>
<organism evidence="1 2">
    <name type="scientific">Bifidobacterium breve</name>
    <dbReference type="NCBI Taxonomy" id="1685"/>
    <lineage>
        <taxon>Bacteria</taxon>
        <taxon>Bacillati</taxon>
        <taxon>Actinomycetota</taxon>
        <taxon>Actinomycetes</taxon>
        <taxon>Bifidobacteriales</taxon>
        <taxon>Bifidobacteriaceae</taxon>
        <taxon>Bifidobacterium</taxon>
    </lineage>
</organism>
<dbReference type="Proteomes" id="UP000232496">
    <property type="component" value="Chromosome"/>
</dbReference>
<dbReference type="EMBL" id="CP023198">
    <property type="protein sequence ID" value="AUE19622.1"/>
    <property type="molecule type" value="Genomic_DNA"/>
</dbReference>
<name>A0AAN1IGN3_BIFBR</name>
<dbReference type="AlphaFoldDB" id="A0AAN1IGN3"/>
<dbReference type="RefSeq" id="WP_414731819.1">
    <property type="nucleotide sequence ID" value="NZ_JAPWEE010000002.1"/>
</dbReference>
<accession>A0AAN1IGN3</accession>
<evidence type="ECO:0000313" key="1">
    <source>
        <dbReference type="EMBL" id="AUE19622.1"/>
    </source>
</evidence>
<reference evidence="1 2" key="1">
    <citation type="submission" date="2017-09" db="EMBL/GenBank/DDBJ databases">
        <title>Comparative genomics and methylome analysis of the gut commensal Bifidobacterium breve.</title>
        <authorList>
            <person name="Bottacini F."/>
            <person name="Morrissey R."/>
            <person name="Roberts R.J."/>
            <person name="James K."/>
            <person name="van Breen J."/>
            <person name="Egan M."/>
            <person name="Lambert J."/>
            <person name="van Limpt K."/>
            <person name="Stanton C."/>
            <person name="Knol J."/>
            <person name="O' Connell Motherway M."/>
            <person name="van Sinderen D."/>
        </authorList>
    </citation>
    <scope>NUCLEOTIDE SEQUENCE [LARGE SCALE GENOMIC DNA]</scope>
    <source>
        <strain evidence="1 2">DRBB29</strain>
    </source>
</reference>